<organism evidence="1 2">
    <name type="scientific">Photorhabdus kayaii</name>
    <dbReference type="NCBI Taxonomy" id="230088"/>
    <lineage>
        <taxon>Bacteria</taxon>
        <taxon>Pseudomonadati</taxon>
        <taxon>Pseudomonadota</taxon>
        <taxon>Gammaproteobacteria</taxon>
        <taxon>Enterobacterales</taxon>
        <taxon>Morganellaceae</taxon>
        <taxon>Photorhabdus</taxon>
    </lineage>
</organism>
<accession>A0ABX0B8J5</accession>
<name>A0ABX0B8J5_9GAMM</name>
<evidence type="ECO:0008006" key="3">
    <source>
        <dbReference type="Google" id="ProtNLM"/>
    </source>
</evidence>
<comment type="caution">
    <text evidence="1">The sequence shown here is derived from an EMBL/GenBank/DDBJ whole genome shotgun (WGS) entry which is preliminary data.</text>
</comment>
<evidence type="ECO:0000313" key="1">
    <source>
        <dbReference type="EMBL" id="NDL27858.1"/>
    </source>
</evidence>
<dbReference type="Proteomes" id="UP000470051">
    <property type="component" value="Unassembled WGS sequence"/>
</dbReference>
<gene>
    <name evidence="1" type="ORF">GPY42_22865</name>
</gene>
<evidence type="ECO:0000313" key="2">
    <source>
        <dbReference type="Proteomes" id="UP000470051"/>
    </source>
</evidence>
<protein>
    <recommendedName>
        <fullName evidence="3">Phage head morphogenesis domain-containing protein</fullName>
    </recommendedName>
</protein>
<keyword evidence="2" id="KW-1185">Reference proteome</keyword>
<dbReference type="EMBL" id="WSFE01000056">
    <property type="protein sequence ID" value="NDL27858.1"/>
    <property type="molecule type" value="Genomic_DNA"/>
</dbReference>
<dbReference type="RefSeq" id="WP_113044276.1">
    <property type="nucleotide sequence ID" value="NZ_CAWPKC010000056.1"/>
</dbReference>
<dbReference type="PIRSF" id="PIRSF034565">
    <property type="entry name" value="UCP034565"/>
    <property type="match status" value="1"/>
</dbReference>
<proteinExistence type="predicted"/>
<sequence>MKKTVNDRLRNEAIARKLFSCRYSNHVARRMVKKLNEFDTELVTKLVMALDDSNLSAESFTVKRFESLLSSVREINKQSVTVAFTDLADELLILAKYEAGYYPSLFESLLPDVVLRHYPLMGITQDMIYAAMTGRPFQGKLLSEWASGLEHDRMIRINNAVRNGYLNGDSAYEIGKKIRGHATLNYSDGALQMSRANATSIAKTAVSHLQLIARDEFAHANRDLIDCKQWLSTLDNKTSTMCIIRDHKKYTLSGKPIGHKIPYLQGPGRIHFCCRSTENLVTKSWKELGINANEMTVGTRASMDGQVPADISYLEWLKSQSLKRQIEILGETRARLMRDGGMDPSTFFTDKGEFITLNKLKELDEKAFEDAGYE</sequence>
<dbReference type="InterPro" id="IPR017029">
    <property type="entry name" value="Phage_head_put"/>
</dbReference>
<reference evidence="1 2" key="1">
    <citation type="submission" date="2019-12" db="EMBL/GenBank/DDBJ databases">
        <title>Engineering Photorhabdus to improve their lethality against agricultural pests.</title>
        <authorList>
            <person name="Machado R.A.R."/>
        </authorList>
    </citation>
    <scope>NUCLEOTIDE SEQUENCE [LARGE SCALE GENOMIC DNA]</scope>
    <source>
        <strain evidence="1 2">M-HU2</strain>
    </source>
</reference>